<dbReference type="InterPro" id="IPR050361">
    <property type="entry name" value="MPP/UQCRC_Complex"/>
</dbReference>
<feature type="domain" description="Peptidase M16 C-terminal" evidence="1">
    <location>
        <begin position="184"/>
        <end position="357"/>
    </location>
</feature>
<dbReference type="InterPro" id="IPR011249">
    <property type="entry name" value="Metalloenz_LuxS/M16"/>
</dbReference>
<evidence type="ECO:0000259" key="1">
    <source>
        <dbReference type="Pfam" id="PF05193"/>
    </source>
</evidence>
<evidence type="ECO:0000313" key="2">
    <source>
        <dbReference type="EMBL" id="MDM5454392.1"/>
    </source>
</evidence>
<dbReference type="GO" id="GO:0046872">
    <property type="term" value="F:metal ion binding"/>
    <property type="evidence" value="ECO:0007669"/>
    <property type="project" value="InterPro"/>
</dbReference>
<dbReference type="RefSeq" id="WP_289320685.1">
    <property type="nucleotide sequence ID" value="NZ_JAUCEY010000008.1"/>
</dbReference>
<comment type="caution">
    <text evidence="2">The sequence shown here is derived from an EMBL/GenBank/DDBJ whole genome shotgun (WGS) entry which is preliminary data.</text>
</comment>
<dbReference type="PANTHER" id="PTHR11851:SF186">
    <property type="entry name" value="INACTIVE METALLOPROTEASE YMFF-RELATED"/>
    <property type="match status" value="1"/>
</dbReference>
<accession>A0AAW7IW13</accession>
<dbReference type="Pfam" id="PF05193">
    <property type="entry name" value="Peptidase_M16_C"/>
    <property type="match status" value="1"/>
</dbReference>
<dbReference type="SUPFAM" id="SSF63411">
    <property type="entry name" value="LuxS/MPP-like metallohydrolase"/>
    <property type="match status" value="2"/>
</dbReference>
<dbReference type="Gene3D" id="3.30.830.10">
    <property type="entry name" value="Metalloenzyme, LuxS/M16 peptidase-like"/>
    <property type="match status" value="2"/>
</dbReference>
<reference evidence="2" key="1">
    <citation type="submission" date="2023-06" db="EMBL/GenBank/DDBJ databases">
        <title>Comparative genomics of Bacillaceae isolates and their secondary metabolite potential.</title>
        <authorList>
            <person name="Song L."/>
            <person name="Nielsen L.J."/>
            <person name="Mohite O."/>
            <person name="Xu X."/>
            <person name="Weber T."/>
            <person name="Kovacs A.T."/>
        </authorList>
    </citation>
    <scope>NUCLEOTIDE SEQUENCE</scope>
    <source>
        <strain evidence="2">D8_B_37</strain>
    </source>
</reference>
<protein>
    <submittedName>
        <fullName evidence="2">Pitrilysin family protein</fullName>
    </submittedName>
</protein>
<dbReference type="Proteomes" id="UP001234602">
    <property type="component" value="Unassembled WGS sequence"/>
</dbReference>
<dbReference type="AlphaFoldDB" id="A0AAW7IW13"/>
<gene>
    <name evidence="2" type="ORF">QUF89_19915</name>
</gene>
<dbReference type="EMBL" id="JAUCEY010000008">
    <property type="protein sequence ID" value="MDM5454392.1"/>
    <property type="molecule type" value="Genomic_DNA"/>
</dbReference>
<organism evidence="2 3">
    <name type="scientific">Peribacillus simplex</name>
    <dbReference type="NCBI Taxonomy" id="1478"/>
    <lineage>
        <taxon>Bacteria</taxon>
        <taxon>Bacillati</taxon>
        <taxon>Bacillota</taxon>
        <taxon>Bacilli</taxon>
        <taxon>Bacillales</taxon>
        <taxon>Bacillaceae</taxon>
        <taxon>Peribacillus</taxon>
    </lineage>
</organism>
<proteinExistence type="predicted"/>
<evidence type="ECO:0000313" key="3">
    <source>
        <dbReference type="Proteomes" id="UP001234602"/>
    </source>
</evidence>
<dbReference type="NCBIfam" id="NF047422">
    <property type="entry name" value="YfmF_fam"/>
    <property type="match status" value="1"/>
</dbReference>
<dbReference type="InterPro" id="IPR007863">
    <property type="entry name" value="Peptidase_M16_C"/>
</dbReference>
<sequence length="426" mass="48352">MSIASDTITEKSGYRLHVVRTDKYKTNTLVLKMKAPLTKEDVTYRALLPYVLQSNTNKYPTTPELRSYLDDLYGAGFYVDVVKKGEYQIISFTIDIVNEKFLSDSTPLLEKAFGLLSEVIFNPKKNGEAFDPKTVSNEIRSLKQRIQSISDDKMRYSATRLVEEMCKNEPYALEASGNLQDLETITPESLFAYYKKMLTEDEIDLYVIGDIDESEVGGLADKYVSLKERVPVSLTRITGNEVEKEKEIIENSDVKQGKLNIGYRTHVAYGDPDYYALQLFNGIFGGFSHSKLFINVREKASLAYYAASRLESHKGLLMVMAGIENANYKQALEIIHAQMKEMKQGNFSEEELAQTKAVVKNQLLETIDVSRGLVEILYHNVVSGQDISLDEWFAKTERTTKEEIIAVGQKIQLDTIYFLTEEEVQG</sequence>
<name>A0AAW7IW13_9BACI</name>
<dbReference type="PANTHER" id="PTHR11851">
    <property type="entry name" value="METALLOPROTEASE"/>
    <property type="match status" value="1"/>
</dbReference>